<proteinExistence type="predicted"/>
<dbReference type="Pfam" id="PF02602">
    <property type="entry name" value="HEM4"/>
    <property type="match status" value="1"/>
</dbReference>
<sequence>MRVLILRPEPDGSRLAQRLTGHDCIVSPLLEIVACKTPPPIPHPTTLALTSRQAAAPAFRPDWADTPLYAIGPGTAQAARDAGFTAVVHSGDGHALHLRDQLLEALPERILWPSGARIRYDLAAGLAPLTAARWIVYEARPQTLTATAQAALANGAADWVLLTSPRLGPVRRPNDRVRSVAHAPWLHERGSRAGGAPAGCSRGSRQPVADAGQSLVRLRFAVRE</sequence>
<gene>
    <name evidence="3" type="ORF">E6W36_03095</name>
</gene>
<protein>
    <submittedName>
        <fullName evidence="3">Uroporphyrinogen-III synthase</fullName>
    </submittedName>
</protein>
<dbReference type="CDD" id="cd06578">
    <property type="entry name" value="HemD"/>
    <property type="match status" value="1"/>
</dbReference>
<dbReference type="EMBL" id="CP039704">
    <property type="protein sequence ID" value="QCI78948.1"/>
    <property type="molecule type" value="Genomic_DNA"/>
</dbReference>
<reference evidence="4" key="1">
    <citation type="submission" date="2019-04" db="EMBL/GenBank/DDBJ databases">
        <title>Complete genome sequence of Sphingomonas sp. W1-2-3.</title>
        <authorList>
            <person name="Im W.T."/>
        </authorList>
    </citation>
    <scope>NUCLEOTIDE SEQUENCE [LARGE SCALE GENOMIC DNA]</scope>
    <source>
        <strain evidence="4">W1-2-3</strain>
    </source>
</reference>
<evidence type="ECO:0000313" key="3">
    <source>
        <dbReference type="EMBL" id="QCI78948.1"/>
    </source>
</evidence>
<evidence type="ECO:0000256" key="1">
    <source>
        <dbReference type="SAM" id="MobiDB-lite"/>
    </source>
</evidence>
<dbReference type="GO" id="GO:0033014">
    <property type="term" value="P:tetrapyrrole biosynthetic process"/>
    <property type="evidence" value="ECO:0007669"/>
    <property type="project" value="InterPro"/>
</dbReference>
<dbReference type="Gene3D" id="3.40.50.10090">
    <property type="match status" value="1"/>
</dbReference>
<dbReference type="Proteomes" id="UP000298714">
    <property type="component" value="Chromosome"/>
</dbReference>
<evidence type="ECO:0000313" key="4">
    <source>
        <dbReference type="Proteomes" id="UP000298714"/>
    </source>
</evidence>
<accession>A0A4D7C761</accession>
<name>A0A4D7C761_9SPHN</name>
<dbReference type="InterPro" id="IPR003754">
    <property type="entry name" value="4pyrrol_synth_uPrphyn_synth"/>
</dbReference>
<feature type="domain" description="Tetrapyrrole biosynthesis uroporphyrinogen III synthase" evidence="2">
    <location>
        <begin position="20"/>
        <end position="166"/>
    </location>
</feature>
<dbReference type="InterPro" id="IPR036108">
    <property type="entry name" value="4pyrrol_syn_uPrphyn_synt_sf"/>
</dbReference>
<keyword evidence="4" id="KW-1185">Reference proteome</keyword>
<feature type="region of interest" description="Disordered" evidence="1">
    <location>
        <begin position="188"/>
        <end position="207"/>
    </location>
</feature>
<evidence type="ECO:0000259" key="2">
    <source>
        <dbReference type="Pfam" id="PF02602"/>
    </source>
</evidence>
<dbReference type="RefSeq" id="WP_222873736.1">
    <property type="nucleotide sequence ID" value="NZ_CP039704.1"/>
</dbReference>
<organism evidence="3 4">
    <name type="scientific">Hankyongella ginsenosidimutans</name>
    <dbReference type="NCBI Taxonomy" id="1763828"/>
    <lineage>
        <taxon>Bacteria</taxon>
        <taxon>Pseudomonadati</taxon>
        <taxon>Pseudomonadota</taxon>
        <taxon>Alphaproteobacteria</taxon>
        <taxon>Sphingomonadales</taxon>
        <taxon>Sphingomonadaceae</taxon>
        <taxon>Hankyongella</taxon>
    </lineage>
</organism>
<dbReference type="KEGG" id="hgn:E6W36_03095"/>
<dbReference type="AlphaFoldDB" id="A0A4D7C761"/>
<dbReference type="GO" id="GO:0004852">
    <property type="term" value="F:uroporphyrinogen-III synthase activity"/>
    <property type="evidence" value="ECO:0007669"/>
    <property type="project" value="InterPro"/>
</dbReference>
<dbReference type="SUPFAM" id="SSF69618">
    <property type="entry name" value="HemD-like"/>
    <property type="match status" value="1"/>
</dbReference>